<evidence type="ECO:0000256" key="7">
    <source>
        <dbReference type="PROSITE-ProRule" id="PRU01373"/>
    </source>
</evidence>
<dbReference type="GO" id="GO:0016740">
    <property type="term" value="F:transferase activity"/>
    <property type="evidence" value="ECO:0007669"/>
    <property type="project" value="UniProtKB-KW"/>
</dbReference>
<evidence type="ECO:0000256" key="2">
    <source>
        <dbReference type="ARBA" id="ARBA00005992"/>
    </source>
</evidence>
<dbReference type="SUPFAM" id="SSF141523">
    <property type="entry name" value="L,D-transpeptidase catalytic domain-like"/>
    <property type="match status" value="1"/>
</dbReference>
<keyword evidence="4 7" id="KW-0133">Cell shape</keyword>
<reference evidence="11" key="1">
    <citation type="submission" date="2016-11" db="EMBL/GenBank/DDBJ databases">
        <authorList>
            <person name="Varghese N."/>
            <person name="Submissions S."/>
        </authorList>
    </citation>
    <scope>NUCLEOTIDE SEQUENCE [LARGE SCALE GENOMIC DNA]</scope>
    <source>
        <strain evidence="11">DSM 16990</strain>
    </source>
</reference>
<dbReference type="InterPro" id="IPR052905">
    <property type="entry name" value="LD-transpeptidase_YkuD-like"/>
</dbReference>
<evidence type="ECO:0000256" key="3">
    <source>
        <dbReference type="ARBA" id="ARBA00022679"/>
    </source>
</evidence>
<keyword evidence="8" id="KW-1133">Transmembrane helix</keyword>
<feature type="active site" description="Proton donor/acceptor" evidence="7">
    <location>
        <position position="389"/>
    </location>
</feature>
<feature type="transmembrane region" description="Helical" evidence="8">
    <location>
        <begin position="12"/>
        <end position="30"/>
    </location>
</feature>
<dbReference type="EMBL" id="FQUQ01000002">
    <property type="protein sequence ID" value="SHF39708.1"/>
    <property type="molecule type" value="Genomic_DNA"/>
</dbReference>
<dbReference type="AlphaFoldDB" id="A0A1M5BBA1"/>
<keyword evidence="5 7" id="KW-0573">Peptidoglycan synthesis</keyword>
<dbReference type="GO" id="GO:0071555">
    <property type="term" value="P:cell wall organization"/>
    <property type="evidence" value="ECO:0007669"/>
    <property type="project" value="UniProtKB-UniRule"/>
</dbReference>
<protein>
    <submittedName>
        <fullName evidence="10">L,D-transpeptidase catalytic domain</fullName>
    </submittedName>
</protein>
<evidence type="ECO:0000256" key="5">
    <source>
        <dbReference type="ARBA" id="ARBA00022984"/>
    </source>
</evidence>
<evidence type="ECO:0000259" key="9">
    <source>
        <dbReference type="PROSITE" id="PS52029"/>
    </source>
</evidence>
<dbReference type="UniPathway" id="UPA00219"/>
<sequence>MKQLANTHSGYKGRIYAVLILIIVLLHFSFQSKSSFCVLSDKTTFNVENDTLMKVAIKGMLANKTAMSSFNYPKSVERFYLKSELNPGWIKDEKEIRRTWEALLMLDCVLQFGLSHADYHPSELEYETMHNIYRIPSSVSPAQKARFDMMLTDAMITFIYHLHFGKLNPVYTAERLDNEAVPEFCAEKILYDAKTQSDFMNLILNLQPKSRAYILMQEHMRLMKGQYLDDCYEVPEETVRKLAINMERLRWAGLEKTPSIRINIPSYSLALQFPDSVYQFKVIVGKAAWPTPILQSVLSQFSTAPDWRVPGKIFVNELLPKIIKNPGFLETNHFAIYDLKGNYIDPIKNNLAMIKRNPGQYFLRQSAGCDNALGRVVFRFANTFGIYLHDTPEQQLFNREFRALSHGCIRVEEAGKMAALLLEFDGTPKSIKVLHQAMAIYEPKTFTLKSGIPIQTLYLTCEIVDGQIKNYEDVYNMDKALEQALYQTPEATFTTKLKKY</sequence>
<evidence type="ECO:0000313" key="10">
    <source>
        <dbReference type="EMBL" id="SHF39708.1"/>
    </source>
</evidence>
<evidence type="ECO:0000256" key="1">
    <source>
        <dbReference type="ARBA" id="ARBA00004752"/>
    </source>
</evidence>
<dbReference type="CDD" id="cd16913">
    <property type="entry name" value="YkuD_like"/>
    <property type="match status" value="1"/>
</dbReference>
<proteinExistence type="inferred from homology"/>
<name>A0A1M5BBA1_9SPHI</name>
<comment type="pathway">
    <text evidence="1 7">Cell wall biogenesis; peptidoglycan biosynthesis.</text>
</comment>
<dbReference type="OrthoDB" id="9778545at2"/>
<dbReference type="Gene3D" id="2.40.440.10">
    <property type="entry name" value="L,D-transpeptidase catalytic domain-like"/>
    <property type="match status" value="1"/>
</dbReference>
<evidence type="ECO:0000256" key="4">
    <source>
        <dbReference type="ARBA" id="ARBA00022960"/>
    </source>
</evidence>
<keyword evidence="3" id="KW-0808">Transferase</keyword>
<feature type="domain" description="L,D-TPase catalytic" evidence="9">
    <location>
        <begin position="258"/>
        <end position="432"/>
    </location>
</feature>
<dbReference type="PANTHER" id="PTHR41533">
    <property type="entry name" value="L,D-TRANSPEPTIDASE HI_1667-RELATED"/>
    <property type="match status" value="1"/>
</dbReference>
<accession>A0A1M5BBA1</accession>
<dbReference type="STRING" id="288992.SAMN04488522_1021114"/>
<dbReference type="RefSeq" id="WP_073231401.1">
    <property type="nucleotide sequence ID" value="NZ_FQUQ01000002.1"/>
</dbReference>
<keyword evidence="11" id="KW-1185">Reference proteome</keyword>
<dbReference type="InterPro" id="IPR038063">
    <property type="entry name" value="Transpep_catalytic_dom"/>
</dbReference>
<keyword evidence="8" id="KW-0472">Membrane</keyword>
<evidence type="ECO:0000313" key="11">
    <source>
        <dbReference type="Proteomes" id="UP000184287"/>
    </source>
</evidence>
<dbReference type="GO" id="GO:0009252">
    <property type="term" value="P:peptidoglycan biosynthetic process"/>
    <property type="evidence" value="ECO:0007669"/>
    <property type="project" value="UniProtKB-UniPathway"/>
</dbReference>
<evidence type="ECO:0000256" key="6">
    <source>
        <dbReference type="ARBA" id="ARBA00023316"/>
    </source>
</evidence>
<dbReference type="Pfam" id="PF20142">
    <property type="entry name" value="Scaffold"/>
    <property type="match status" value="1"/>
</dbReference>
<dbReference type="Proteomes" id="UP000184287">
    <property type="component" value="Unassembled WGS sequence"/>
</dbReference>
<dbReference type="Pfam" id="PF03734">
    <property type="entry name" value="YkuD"/>
    <property type="match status" value="1"/>
</dbReference>
<evidence type="ECO:0000256" key="8">
    <source>
        <dbReference type="SAM" id="Phobius"/>
    </source>
</evidence>
<dbReference type="GO" id="GO:0008360">
    <property type="term" value="P:regulation of cell shape"/>
    <property type="evidence" value="ECO:0007669"/>
    <property type="project" value="UniProtKB-UniRule"/>
</dbReference>
<dbReference type="PANTHER" id="PTHR41533:SF1">
    <property type="entry name" value="L,D-TRANSPEPTIDASE YCBB-RELATED"/>
    <property type="match status" value="1"/>
</dbReference>
<dbReference type="GO" id="GO:0004180">
    <property type="term" value="F:carboxypeptidase activity"/>
    <property type="evidence" value="ECO:0007669"/>
    <property type="project" value="UniProtKB-ARBA"/>
</dbReference>
<dbReference type="InterPro" id="IPR045380">
    <property type="entry name" value="LD_TPept_scaffold_dom"/>
</dbReference>
<comment type="similarity">
    <text evidence="2">Belongs to the YkuD family.</text>
</comment>
<keyword evidence="6 7" id="KW-0961">Cell wall biogenesis/degradation</keyword>
<feature type="active site" description="Nucleophile" evidence="7">
    <location>
        <position position="408"/>
    </location>
</feature>
<keyword evidence="8" id="KW-0812">Transmembrane</keyword>
<dbReference type="InterPro" id="IPR005490">
    <property type="entry name" value="LD_TPept_cat_dom"/>
</dbReference>
<organism evidence="10 11">
    <name type="scientific">Pedobacter caeni</name>
    <dbReference type="NCBI Taxonomy" id="288992"/>
    <lineage>
        <taxon>Bacteria</taxon>
        <taxon>Pseudomonadati</taxon>
        <taxon>Bacteroidota</taxon>
        <taxon>Sphingobacteriia</taxon>
        <taxon>Sphingobacteriales</taxon>
        <taxon>Sphingobacteriaceae</taxon>
        <taxon>Pedobacter</taxon>
    </lineage>
</organism>
<dbReference type="PROSITE" id="PS52029">
    <property type="entry name" value="LD_TPASE"/>
    <property type="match status" value="1"/>
</dbReference>
<gene>
    <name evidence="10" type="ORF">SAMN04488522_1021114</name>
</gene>